<evidence type="ECO:0000256" key="1">
    <source>
        <dbReference type="SAM" id="MobiDB-lite"/>
    </source>
</evidence>
<dbReference type="InParanoid" id="B9T6T8"/>
<protein>
    <submittedName>
        <fullName evidence="2">Uncharacterized protein</fullName>
    </submittedName>
</protein>
<keyword evidence="3" id="KW-1185">Reference proteome</keyword>
<feature type="region of interest" description="Disordered" evidence="1">
    <location>
        <begin position="1"/>
        <end position="52"/>
    </location>
</feature>
<organism evidence="2 3">
    <name type="scientific">Ricinus communis</name>
    <name type="common">Castor bean</name>
    <dbReference type="NCBI Taxonomy" id="3988"/>
    <lineage>
        <taxon>Eukaryota</taxon>
        <taxon>Viridiplantae</taxon>
        <taxon>Streptophyta</taxon>
        <taxon>Embryophyta</taxon>
        <taxon>Tracheophyta</taxon>
        <taxon>Spermatophyta</taxon>
        <taxon>Magnoliopsida</taxon>
        <taxon>eudicotyledons</taxon>
        <taxon>Gunneridae</taxon>
        <taxon>Pentapetalae</taxon>
        <taxon>rosids</taxon>
        <taxon>fabids</taxon>
        <taxon>Malpighiales</taxon>
        <taxon>Euphorbiaceae</taxon>
        <taxon>Acalyphoideae</taxon>
        <taxon>Acalypheae</taxon>
        <taxon>Ricinus</taxon>
    </lineage>
</organism>
<evidence type="ECO:0000313" key="3">
    <source>
        <dbReference type="Proteomes" id="UP000008311"/>
    </source>
</evidence>
<evidence type="ECO:0000313" key="2">
    <source>
        <dbReference type="EMBL" id="EEF28426.1"/>
    </source>
</evidence>
<feature type="compositionally biased region" description="Basic and acidic residues" evidence="1">
    <location>
        <begin position="30"/>
        <end position="39"/>
    </location>
</feature>
<dbReference type="AlphaFoldDB" id="B9T6T8"/>
<sequence length="52" mass="5956">MGCETNDNTFGPRFARSRTRSKPQESGTFMRERQKRREYNLPPPAAAAAKLK</sequence>
<gene>
    <name evidence="2" type="ORF">RCOM_0270670</name>
</gene>
<name>B9T6T8_RICCO</name>
<dbReference type="Proteomes" id="UP000008311">
    <property type="component" value="Unassembled WGS sequence"/>
</dbReference>
<reference evidence="3" key="1">
    <citation type="journal article" date="2010" name="Nat. Biotechnol.">
        <title>Draft genome sequence of the oilseed species Ricinus communis.</title>
        <authorList>
            <person name="Chan A.P."/>
            <person name="Crabtree J."/>
            <person name="Zhao Q."/>
            <person name="Lorenzi H."/>
            <person name="Orvis J."/>
            <person name="Puiu D."/>
            <person name="Melake-Berhan A."/>
            <person name="Jones K.M."/>
            <person name="Redman J."/>
            <person name="Chen G."/>
            <person name="Cahoon E.B."/>
            <person name="Gedil M."/>
            <person name="Stanke M."/>
            <person name="Haas B.J."/>
            <person name="Wortman J.R."/>
            <person name="Fraser-Liggett C.M."/>
            <person name="Ravel J."/>
            <person name="Rabinowicz P.D."/>
        </authorList>
    </citation>
    <scope>NUCLEOTIDE SEQUENCE [LARGE SCALE GENOMIC DNA]</scope>
    <source>
        <strain evidence="3">cv. Hale</strain>
    </source>
</reference>
<proteinExistence type="predicted"/>
<dbReference type="EMBL" id="EQ974642">
    <property type="protein sequence ID" value="EEF28426.1"/>
    <property type="molecule type" value="Genomic_DNA"/>
</dbReference>
<accession>B9T6T8</accession>